<organism evidence="2 3">
    <name type="scientific">Daphnia magna</name>
    <dbReference type="NCBI Taxonomy" id="35525"/>
    <lineage>
        <taxon>Eukaryota</taxon>
        <taxon>Metazoa</taxon>
        <taxon>Ecdysozoa</taxon>
        <taxon>Arthropoda</taxon>
        <taxon>Crustacea</taxon>
        <taxon>Branchiopoda</taxon>
        <taxon>Diplostraca</taxon>
        <taxon>Cladocera</taxon>
        <taxon>Anomopoda</taxon>
        <taxon>Daphniidae</taxon>
        <taxon>Daphnia</taxon>
    </lineage>
</organism>
<reference evidence="2 3" key="1">
    <citation type="journal article" date="2023" name="Nucleic Acids Res.">
        <title>The hologenome of Daphnia magna reveals possible DNA methylation and microbiome-mediated evolution of the host genome.</title>
        <authorList>
            <person name="Chaturvedi A."/>
            <person name="Li X."/>
            <person name="Dhandapani V."/>
            <person name="Marshall H."/>
            <person name="Kissane S."/>
            <person name="Cuenca-Cambronero M."/>
            <person name="Asole G."/>
            <person name="Calvet F."/>
            <person name="Ruiz-Romero M."/>
            <person name="Marangio P."/>
            <person name="Guigo R."/>
            <person name="Rago D."/>
            <person name="Mirbahai L."/>
            <person name="Eastwood N."/>
            <person name="Colbourne J.K."/>
            <person name="Zhou J."/>
            <person name="Mallon E."/>
            <person name="Orsini L."/>
        </authorList>
    </citation>
    <scope>NUCLEOTIDE SEQUENCE [LARGE SCALE GENOMIC DNA]</scope>
    <source>
        <strain evidence="2">LRV0_1</strain>
    </source>
</reference>
<proteinExistence type="predicted"/>
<evidence type="ECO:0000313" key="2">
    <source>
        <dbReference type="EMBL" id="KAK4009526.1"/>
    </source>
</evidence>
<name>A0ABQ9Z9F3_9CRUS</name>
<gene>
    <name evidence="2" type="ORF">OUZ56_018653</name>
</gene>
<evidence type="ECO:0000256" key="1">
    <source>
        <dbReference type="SAM" id="MobiDB-lite"/>
    </source>
</evidence>
<dbReference type="Proteomes" id="UP001234178">
    <property type="component" value="Unassembled WGS sequence"/>
</dbReference>
<accession>A0ABQ9Z9F3</accession>
<keyword evidence="3" id="KW-1185">Reference proteome</keyword>
<feature type="compositionally biased region" description="Basic and acidic residues" evidence="1">
    <location>
        <begin position="45"/>
        <end position="64"/>
    </location>
</feature>
<feature type="compositionally biased region" description="Polar residues" evidence="1">
    <location>
        <begin position="1"/>
        <end position="12"/>
    </location>
</feature>
<evidence type="ECO:0000313" key="3">
    <source>
        <dbReference type="Proteomes" id="UP001234178"/>
    </source>
</evidence>
<comment type="caution">
    <text evidence="2">The sequence shown here is derived from an EMBL/GenBank/DDBJ whole genome shotgun (WGS) entry which is preliminary data.</text>
</comment>
<dbReference type="EMBL" id="JAOYFB010000003">
    <property type="protein sequence ID" value="KAK4009526.1"/>
    <property type="molecule type" value="Genomic_DNA"/>
</dbReference>
<feature type="region of interest" description="Disordered" evidence="1">
    <location>
        <begin position="43"/>
        <end position="64"/>
    </location>
</feature>
<sequence length="131" mass="15295">MDRSNSSQQQQPHPARKSSRMQPTLRLTSCLLANTQSGNLYIWRSQRDQQRDQQIDQQRDSGRKVSDLCFICQLQVFYASINKSSSNRHRNTIETALNENTLLPLYPVLQESDLTDQDPNLSHHREQFLDH</sequence>
<feature type="region of interest" description="Disordered" evidence="1">
    <location>
        <begin position="1"/>
        <end position="24"/>
    </location>
</feature>
<protein>
    <submittedName>
        <fullName evidence="2">Uncharacterized protein</fullName>
    </submittedName>
</protein>